<dbReference type="InterPro" id="IPR051970">
    <property type="entry name" value="TEL2_Regulation"/>
</dbReference>
<feature type="compositionally biased region" description="Acidic residues" evidence="4">
    <location>
        <begin position="1197"/>
        <end position="1218"/>
    </location>
</feature>
<dbReference type="PANTHER" id="PTHR15830:SF10">
    <property type="entry name" value="TELOMERE LENGTH REGULATION PROTEIN TEL2 HOMOLOG"/>
    <property type="match status" value="1"/>
</dbReference>
<dbReference type="PANTHER" id="PTHR15830">
    <property type="entry name" value="TELOMERE LENGTH REGULATION PROTEIN TEL2 FAMILY MEMBER"/>
    <property type="match status" value="1"/>
</dbReference>
<reference evidence="6" key="1">
    <citation type="submission" date="2022-11" db="EMBL/GenBank/DDBJ databases">
        <authorList>
            <person name="Morgan W.R."/>
            <person name="Tartar A."/>
        </authorList>
    </citation>
    <scope>NUCLEOTIDE SEQUENCE</scope>
    <source>
        <strain evidence="6">ARSEF 373</strain>
    </source>
</reference>
<dbReference type="Gene3D" id="3.80.10.10">
    <property type="entry name" value="Ribonuclease Inhibitor"/>
    <property type="match status" value="1"/>
</dbReference>
<dbReference type="SUPFAM" id="SSF56112">
    <property type="entry name" value="Protein kinase-like (PK-like)"/>
    <property type="match status" value="1"/>
</dbReference>
<comment type="similarity">
    <text evidence="1">Belongs to the TEL2 family.</text>
</comment>
<dbReference type="GO" id="GO:0005829">
    <property type="term" value="C:cytosol"/>
    <property type="evidence" value="ECO:0007669"/>
    <property type="project" value="TreeGrafter"/>
</dbReference>
<evidence type="ECO:0000256" key="4">
    <source>
        <dbReference type="SAM" id="MobiDB-lite"/>
    </source>
</evidence>
<dbReference type="GO" id="GO:0051879">
    <property type="term" value="F:Hsp90 protein binding"/>
    <property type="evidence" value="ECO:0007669"/>
    <property type="project" value="TreeGrafter"/>
</dbReference>
<dbReference type="InterPro" id="IPR032675">
    <property type="entry name" value="LRR_dom_sf"/>
</dbReference>
<dbReference type="Gene3D" id="1.25.40.720">
    <property type="entry name" value="Telomere length regulation protein 2, C-terminal domain"/>
    <property type="match status" value="2"/>
</dbReference>
<accession>A0AAV2YK42</accession>
<dbReference type="Gene3D" id="3.30.200.20">
    <property type="entry name" value="Phosphorylase Kinase, domain 1"/>
    <property type="match status" value="1"/>
</dbReference>
<dbReference type="SUPFAM" id="SSF52058">
    <property type="entry name" value="L domain-like"/>
    <property type="match status" value="1"/>
</dbReference>
<dbReference type="InterPro" id="IPR001245">
    <property type="entry name" value="Ser-Thr/Tyr_kinase_cat_dom"/>
</dbReference>
<evidence type="ECO:0000256" key="1">
    <source>
        <dbReference type="ARBA" id="ARBA00006133"/>
    </source>
</evidence>
<dbReference type="GO" id="GO:0051083">
    <property type="term" value="P:'de novo' cotranslational protein folding"/>
    <property type="evidence" value="ECO:0007669"/>
    <property type="project" value="TreeGrafter"/>
</dbReference>
<dbReference type="GO" id="GO:0005524">
    <property type="term" value="F:ATP binding"/>
    <property type="evidence" value="ECO:0007669"/>
    <property type="project" value="InterPro"/>
</dbReference>
<keyword evidence="2" id="KW-0433">Leucine-rich repeat</keyword>
<feature type="domain" description="Protein kinase" evidence="5">
    <location>
        <begin position="569"/>
        <end position="869"/>
    </location>
</feature>
<dbReference type="Pfam" id="PF13855">
    <property type="entry name" value="LRR_8"/>
    <property type="match status" value="1"/>
</dbReference>
<dbReference type="InterPro" id="IPR019337">
    <property type="entry name" value="Telomere_length_regulation_dom"/>
</dbReference>
<dbReference type="Proteomes" id="UP001146120">
    <property type="component" value="Unassembled WGS sequence"/>
</dbReference>
<protein>
    <recommendedName>
        <fullName evidence="5">Protein kinase domain-containing protein</fullName>
    </recommendedName>
</protein>
<keyword evidence="7" id="KW-1185">Reference proteome</keyword>
<dbReference type="Pfam" id="PF10193">
    <property type="entry name" value="Telomere_reg-2"/>
    <property type="match status" value="1"/>
</dbReference>
<dbReference type="InterPro" id="IPR038528">
    <property type="entry name" value="TEL2_C_sf"/>
</dbReference>
<gene>
    <name evidence="6" type="ORF">N0F65_000430</name>
</gene>
<evidence type="ECO:0000313" key="6">
    <source>
        <dbReference type="EMBL" id="DAZ94203.1"/>
    </source>
</evidence>
<dbReference type="InterPro" id="IPR000719">
    <property type="entry name" value="Prot_kinase_dom"/>
</dbReference>
<name>A0AAV2YK42_9STRA</name>
<feature type="region of interest" description="Disordered" evidence="4">
    <location>
        <begin position="1"/>
        <end position="20"/>
    </location>
</feature>
<evidence type="ECO:0000259" key="5">
    <source>
        <dbReference type="PROSITE" id="PS50011"/>
    </source>
</evidence>
<evidence type="ECO:0000256" key="3">
    <source>
        <dbReference type="ARBA" id="ARBA00022737"/>
    </source>
</evidence>
<dbReference type="Pfam" id="PF07714">
    <property type="entry name" value="PK_Tyr_Ser-Thr"/>
    <property type="match status" value="1"/>
</dbReference>
<dbReference type="EMBL" id="DAKRPA010000263">
    <property type="protein sequence ID" value="DAZ94203.1"/>
    <property type="molecule type" value="Genomic_DNA"/>
</dbReference>
<comment type="caution">
    <text evidence="6">The sequence shown here is derived from an EMBL/GenBank/DDBJ whole genome shotgun (WGS) entry which is preliminary data.</text>
</comment>
<organism evidence="6 7">
    <name type="scientific">Lagenidium giganteum</name>
    <dbReference type="NCBI Taxonomy" id="4803"/>
    <lineage>
        <taxon>Eukaryota</taxon>
        <taxon>Sar</taxon>
        <taxon>Stramenopiles</taxon>
        <taxon>Oomycota</taxon>
        <taxon>Peronosporomycetes</taxon>
        <taxon>Pythiales</taxon>
        <taxon>Pythiaceae</taxon>
    </lineage>
</organism>
<dbReference type="GO" id="GO:0004672">
    <property type="term" value="F:protein kinase activity"/>
    <property type="evidence" value="ECO:0007669"/>
    <property type="project" value="InterPro"/>
</dbReference>
<keyword evidence="3" id="KW-0677">Repeat</keyword>
<sequence>MPNDAGGRSSKRQLRTRVGAAPARTMSTLTRYASVLVAVHAVESLAMAGAFKCPADPPVPTAVLSTQCLGACQTPLAPCLYHSASSDCPAGGAANMSECVNGDGGCAVECFYPFSGDQNQSWNFMFTTPKEYILDVQAMKERNASFRVAKKSVDAVHTVDALEFPASVSIMYVACKMSGDALPLTDKAFDDPVMYHGEMANVDIGVGVFKNATAAKEIWVENINLSTLEAFPPLPNLELLNLANIGIRTATTGLLALPALKRLCLVDCALEVLPKDVALMNKMIKLDLSSNKFPLPPPGSLPSSVENFAFWGVYHRRLPVDIANMSKLRELQIGWNDFQDSSSLSLLPTSLETLYLTDALLKDVPTHFKTLTNLKIMYLNDNSFDKIPDMVFSLTGLRELQIQRNLKMRSNPLVFSAAQIEFLKQLDVFMIDPQALDSTCSSPYSAHNYTLCIHQKSNHSTWKSSYKISFYVCAGLGALTMIIGIGFWRRRRTSRAQKKKALSVSSGAFTKGLELLINNDHNVIDSSCSTAYSTRSSDKSSSRSARSADAVSIWEDEDLLKWRMDVQQIQDQELVASGSYGEVWLARYMGKKIAVKRLRRSEAKQMDRAKIHRFIAEIKLHMRLEHPKIVTFLGVAWTMESDIQAMLEFMDNGDLRTSRSQSHNDLQNMNIILSANHIRASCRLRSSPPHEMQDNEQEQRLRAHIESAKQGIRQAEAQYNVADAVLNLKQLAAPLVDPESCHPGWKDLYLKHLYRDVSSFIVHFVVVHLEVCFSAEERRECLDCFFDPTVVPPTKSIEALAAILTATNPSRESEAKQEELRVSVKYCVHTLELLLNDDDALVKMFDEILKHEATPAVGNRLLPTYHLLFNYLASLPDVVHNRLELQAPLFFIASSYFSRLAKALFDSIWKNANQVAQGGPSDTFRYLTDKFVRVGQTKWLMQVWLAHVAFQCEETGIQSLLFRSLSQSSYEQVLLHLVKPPRGQERVCKDHCMVIKKIPASVCCHQQFTFVVTHKLLLTTAIHEPLIIKAVVDTLAHHGSISDKTNESPLLQVFDTVLRRWSSTNFSTSVDIQLNASICLFLRYALAVIDNHDVIHSRGWTMLLCKGVQEHMSHSVERVRELGMRVGESLSLIMSPDKPLDFGIESADPLQECMNALLIDDDEEDVVRVDNASNVMIHRTATKSTKKKGISPLDPDSLVDGDESDDDESENDSDAESEMSLEAYDLDDDEEDLMAPRPLYLKDLISALHAEDDRDKTEAALAEAETLLRKQPRDLQFLAKDVVAALLRLEDKYNTPNFAMLRSRALATTCALAPDNTTPYLITQALEKEQLLQLRLEVLQAMTTAAQELSGSGDFAGRQTKSLLLEDLNDETMKSLRTRRWGYRRDPLAAPRKNGFAEHAMQFFGPLFYGYLNYAKEIRGSNRVSDLDHLFLAHLLHALASFVESAGNSPTTVSMAKCLLELAWCERTNNSAGVRRQVLFCFSRVLLVVPPFLLSQELSHEVMQMIGWLQTVARQDSDDGCREASRLLLSSGINLPTITLPRQ</sequence>
<evidence type="ECO:0000256" key="2">
    <source>
        <dbReference type="ARBA" id="ARBA00022614"/>
    </source>
</evidence>
<dbReference type="GO" id="GO:0042162">
    <property type="term" value="F:telomeric DNA binding"/>
    <property type="evidence" value="ECO:0007669"/>
    <property type="project" value="TreeGrafter"/>
</dbReference>
<dbReference type="InterPro" id="IPR011009">
    <property type="entry name" value="Kinase-like_dom_sf"/>
</dbReference>
<dbReference type="PROSITE" id="PS50011">
    <property type="entry name" value="PROTEIN_KINASE_DOM"/>
    <property type="match status" value="1"/>
</dbReference>
<feature type="region of interest" description="Disordered" evidence="4">
    <location>
        <begin position="1183"/>
        <end position="1218"/>
    </location>
</feature>
<proteinExistence type="inferred from homology"/>
<evidence type="ECO:0000313" key="7">
    <source>
        <dbReference type="Proteomes" id="UP001146120"/>
    </source>
</evidence>
<reference evidence="6" key="2">
    <citation type="journal article" date="2023" name="Microbiol Resour">
        <title>Decontamination and Annotation of the Draft Genome Sequence of the Oomycete Lagenidium giganteum ARSEF 373.</title>
        <authorList>
            <person name="Morgan W.R."/>
            <person name="Tartar A."/>
        </authorList>
    </citation>
    <scope>NUCLEOTIDE SEQUENCE</scope>
    <source>
        <strain evidence="6">ARSEF 373</strain>
    </source>
</reference>
<dbReference type="InterPro" id="IPR001611">
    <property type="entry name" value="Leu-rich_rpt"/>
</dbReference>